<keyword evidence="4 8" id="KW-0808">Transferase</keyword>
<dbReference type="EC" id="2.7.1.21" evidence="2 8"/>
<evidence type="ECO:0000256" key="6">
    <source>
        <dbReference type="ARBA" id="ARBA00022777"/>
    </source>
</evidence>
<evidence type="ECO:0000256" key="3">
    <source>
        <dbReference type="ARBA" id="ARBA00022634"/>
    </source>
</evidence>
<comment type="catalytic activity">
    <reaction evidence="8 11">
        <text>thymidine + ATP = dTMP + ADP + H(+)</text>
        <dbReference type="Rhea" id="RHEA:19129"/>
        <dbReference type="ChEBI" id="CHEBI:15378"/>
        <dbReference type="ChEBI" id="CHEBI:17748"/>
        <dbReference type="ChEBI" id="CHEBI:30616"/>
        <dbReference type="ChEBI" id="CHEBI:63528"/>
        <dbReference type="ChEBI" id="CHEBI:456216"/>
        <dbReference type="EC" id="2.7.1.21"/>
    </reaction>
</comment>
<keyword evidence="6 8" id="KW-0418">Kinase</keyword>
<evidence type="ECO:0000256" key="10">
    <source>
        <dbReference type="PIRSR" id="PIRSR035805-2"/>
    </source>
</evidence>
<dbReference type="AlphaFoldDB" id="A0A1L7RJB0"/>
<dbReference type="SUPFAM" id="SSF57716">
    <property type="entry name" value="Glucocorticoid receptor-like (DNA-binding domain)"/>
    <property type="match status" value="1"/>
</dbReference>
<evidence type="ECO:0000256" key="2">
    <source>
        <dbReference type="ARBA" id="ARBA00012118"/>
    </source>
</evidence>
<dbReference type="GO" id="GO:0046104">
    <property type="term" value="P:thymidine metabolic process"/>
    <property type="evidence" value="ECO:0007669"/>
    <property type="project" value="TreeGrafter"/>
</dbReference>
<feature type="binding site" evidence="8">
    <location>
        <begin position="98"/>
        <end position="101"/>
    </location>
    <ligand>
        <name>ATP</name>
        <dbReference type="ChEBI" id="CHEBI:30616"/>
    </ligand>
</feature>
<dbReference type="RefSeq" id="WP_210578272.1">
    <property type="nucleotide sequence ID" value="NZ_LK995462.1"/>
</dbReference>
<dbReference type="GO" id="GO:0071897">
    <property type="term" value="P:DNA biosynthetic process"/>
    <property type="evidence" value="ECO:0007669"/>
    <property type="project" value="UniProtKB-KW"/>
</dbReference>
<sequence>MAKLYFRYGAMNSGKTTGLLQTAYNYEERGQRVLLVKAAIDTKGDDTVVSRLGMTRRVDLLVTADDDVRALVRRAALGERAADPQAGPRETVDCVLVDEAQFLTPLQVDQLMEIVLIDDIPVLAYGIRTDFRTVSFPGSRRLLEIAHSLEELKTICRCGRKAIFNARKVGEEFVFDGDQVAIDGVDVTYESLCGKCYLEFGGVLPGE</sequence>
<feature type="active site" description="Proton acceptor" evidence="8 9">
    <location>
        <position position="99"/>
    </location>
</feature>
<dbReference type="GO" id="GO:0005524">
    <property type="term" value="F:ATP binding"/>
    <property type="evidence" value="ECO:0007669"/>
    <property type="project" value="UniProtKB-UniRule"/>
</dbReference>
<dbReference type="PANTHER" id="PTHR11441">
    <property type="entry name" value="THYMIDINE KINASE"/>
    <property type="match status" value="1"/>
</dbReference>
<dbReference type="GO" id="GO:0005829">
    <property type="term" value="C:cytosol"/>
    <property type="evidence" value="ECO:0007669"/>
    <property type="project" value="TreeGrafter"/>
</dbReference>
<keyword evidence="3 8" id="KW-0237">DNA synthesis</keyword>
<feature type="binding site" evidence="8">
    <location>
        <position position="158"/>
    </location>
    <ligand>
        <name>Zn(2+)</name>
        <dbReference type="ChEBI" id="CHEBI:29105"/>
    </ligand>
</feature>
<comment type="subcellular location">
    <subcellularLocation>
        <location evidence="8">Cytoplasm</location>
    </subcellularLocation>
</comment>
<feature type="binding site" evidence="8">
    <location>
        <position position="156"/>
    </location>
    <ligand>
        <name>Zn(2+)</name>
        <dbReference type="ChEBI" id="CHEBI:29105"/>
    </ligand>
</feature>
<keyword evidence="8" id="KW-0963">Cytoplasm</keyword>
<name>A0A1L7RJB0_9ACTO</name>
<evidence type="ECO:0000256" key="7">
    <source>
        <dbReference type="ARBA" id="ARBA00022840"/>
    </source>
</evidence>
<comment type="similarity">
    <text evidence="1 8 12">Belongs to the thymidine kinase family.</text>
</comment>
<evidence type="ECO:0000256" key="12">
    <source>
        <dbReference type="RuleBase" id="RU004165"/>
    </source>
</evidence>
<protein>
    <recommendedName>
        <fullName evidence="2 8">Thymidine kinase</fullName>
        <ecNumber evidence="2 8">2.7.1.21</ecNumber>
    </recommendedName>
</protein>
<evidence type="ECO:0000313" key="13">
    <source>
        <dbReference type="EMBL" id="CED90030.1"/>
    </source>
</evidence>
<dbReference type="Pfam" id="PF00265">
    <property type="entry name" value="TK"/>
    <property type="match status" value="1"/>
</dbReference>
<evidence type="ECO:0000256" key="8">
    <source>
        <dbReference type="HAMAP-Rule" id="MF_00124"/>
    </source>
</evidence>
<keyword evidence="8" id="KW-0862">Zinc</keyword>
<feature type="binding site" evidence="10">
    <location>
        <position position="189"/>
    </location>
    <ligand>
        <name>substrate</name>
    </ligand>
</feature>
<dbReference type="HAMAP" id="MF_00124">
    <property type="entry name" value="Thymidine_kinase"/>
    <property type="match status" value="1"/>
</dbReference>
<dbReference type="EMBL" id="LK995462">
    <property type="protein sequence ID" value="CED90030.1"/>
    <property type="molecule type" value="Genomic_DNA"/>
</dbReference>
<evidence type="ECO:0000256" key="11">
    <source>
        <dbReference type="RuleBase" id="RU000544"/>
    </source>
</evidence>
<dbReference type="InterPro" id="IPR001267">
    <property type="entry name" value="Thymidine_kinase"/>
</dbReference>
<dbReference type="GO" id="GO:0004797">
    <property type="term" value="F:thymidine kinase activity"/>
    <property type="evidence" value="ECO:0007669"/>
    <property type="project" value="UniProtKB-UniRule"/>
</dbReference>
<dbReference type="PIRSF" id="PIRSF035805">
    <property type="entry name" value="TK_cell"/>
    <property type="match status" value="1"/>
</dbReference>
<dbReference type="SUPFAM" id="SSF52540">
    <property type="entry name" value="P-loop containing nucleoside triphosphate hydrolases"/>
    <property type="match status" value="1"/>
</dbReference>
<accession>A0A1L7RJB0</accession>
<dbReference type="GO" id="GO:0008270">
    <property type="term" value="F:zinc ion binding"/>
    <property type="evidence" value="ECO:0007669"/>
    <property type="project" value="UniProtKB-UniRule"/>
</dbReference>
<feature type="binding site" evidence="8">
    <location>
        <position position="196"/>
    </location>
    <ligand>
        <name>Zn(2+)</name>
        <dbReference type="ChEBI" id="CHEBI:29105"/>
    </ligand>
</feature>
<dbReference type="Gene3D" id="3.30.60.20">
    <property type="match status" value="1"/>
</dbReference>
<dbReference type="InterPro" id="IPR027417">
    <property type="entry name" value="P-loop_NTPase"/>
</dbReference>
<feature type="binding site" evidence="8">
    <location>
        <begin position="9"/>
        <end position="16"/>
    </location>
    <ligand>
        <name>ATP</name>
        <dbReference type="ChEBI" id="CHEBI:30616"/>
    </ligand>
</feature>
<evidence type="ECO:0000256" key="1">
    <source>
        <dbReference type="ARBA" id="ARBA00007587"/>
    </source>
</evidence>
<proteinExistence type="inferred from homology"/>
<evidence type="ECO:0000256" key="5">
    <source>
        <dbReference type="ARBA" id="ARBA00022741"/>
    </source>
</evidence>
<reference evidence="13" key="1">
    <citation type="submission" date="2014-07" db="EMBL/GenBank/DDBJ databases">
        <authorList>
            <person name="Zhang J.E."/>
            <person name="Yang H."/>
            <person name="Guo J."/>
            <person name="Deng Z."/>
            <person name="Luo H."/>
            <person name="Luo M."/>
            <person name="Zhao B."/>
        </authorList>
    </citation>
    <scope>NUCLEOTIDE SEQUENCE</scope>
    <source>
        <strain evidence="13">AM4</strain>
    </source>
</reference>
<feature type="binding site" evidence="8">
    <location>
        <position position="193"/>
    </location>
    <ligand>
        <name>Zn(2+)</name>
        <dbReference type="ChEBI" id="CHEBI:29105"/>
    </ligand>
</feature>
<keyword evidence="5 8" id="KW-0547">Nucleotide-binding</keyword>
<evidence type="ECO:0000256" key="9">
    <source>
        <dbReference type="PIRSR" id="PIRSR035805-1"/>
    </source>
</evidence>
<dbReference type="Gene3D" id="3.40.50.300">
    <property type="entry name" value="P-loop containing nucleotide triphosphate hydrolases"/>
    <property type="match status" value="1"/>
</dbReference>
<keyword evidence="7 8" id="KW-0067">ATP-binding</keyword>
<gene>
    <name evidence="8" type="primary">tdk</name>
    <name evidence="13" type="ORF">AAM4_0135</name>
</gene>
<evidence type="ECO:0000256" key="4">
    <source>
        <dbReference type="ARBA" id="ARBA00022679"/>
    </source>
</evidence>
<keyword evidence="8" id="KW-0479">Metal-binding</keyword>
<dbReference type="PANTHER" id="PTHR11441:SF0">
    <property type="entry name" value="THYMIDINE KINASE, CYTOSOLIC"/>
    <property type="match status" value="1"/>
</dbReference>
<comment type="subunit">
    <text evidence="8">Homotetramer.</text>
</comment>
<dbReference type="NCBIfam" id="NF003300">
    <property type="entry name" value="PRK04296.1-5"/>
    <property type="match status" value="1"/>
</dbReference>
<organism evidence="13">
    <name type="scientific">Actinomyces succiniciruminis</name>
    <dbReference type="NCBI Taxonomy" id="1522002"/>
    <lineage>
        <taxon>Bacteria</taxon>
        <taxon>Bacillati</taxon>
        <taxon>Actinomycetota</taxon>
        <taxon>Actinomycetes</taxon>
        <taxon>Actinomycetales</taxon>
        <taxon>Actinomycetaceae</taxon>
        <taxon>Actinomyces</taxon>
    </lineage>
</organism>